<evidence type="ECO:0000256" key="1">
    <source>
        <dbReference type="SAM" id="MobiDB-lite"/>
    </source>
</evidence>
<dbReference type="OrthoDB" id="3555840at2759"/>
<reference evidence="2" key="1">
    <citation type="submission" date="2020-10" db="EMBL/GenBank/DDBJ databases">
        <title>Genome Sequence of Monilinia vaccinii-corymbosi Sheds Light on Mummy Berry Disease Infection of Blueberry and Mating Type.</title>
        <authorList>
            <person name="Yow A.G."/>
            <person name="Zhang Y."/>
            <person name="Bansal K."/>
            <person name="Eacker S.M."/>
            <person name="Sullivan S."/>
            <person name="Liachko I."/>
            <person name="Cubeta M.A."/>
            <person name="Rollins J.A."/>
            <person name="Ashrafi H."/>
        </authorList>
    </citation>
    <scope>NUCLEOTIDE SEQUENCE</scope>
    <source>
        <strain evidence="2">RL-1</strain>
    </source>
</reference>
<proteinExistence type="predicted"/>
<feature type="compositionally biased region" description="Polar residues" evidence="1">
    <location>
        <begin position="335"/>
        <end position="344"/>
    </location>
</feature>
<feature type="compositionally biased region" description="Basic and acidic residues" evidence="1">
    <location>
        <begin position="322"/>
        <end position="334"/>
    </location>
</feature>
<feature type="region of interest" description="Disordered" evidence="1">
    <location>
        <begin position="322"/>
        <end position="377"/>
    </location>
</feature>
<organism evidence="2 3">
    <name type="scientific">Monilinia vaccinii-corymbosi</name>
    <dbReference type="NCBI Taxonomy" id="61207"/>
    <lineage>
        <taxon>Eukaryota</taxon>
        <taxon>Fungi</taxon>
        <taxon>Dikarya</taxon>
        <taxon>Ascomycota</taxon>
        <taxon>Pezizomycotina</taxon>
        <taxon>Leotiomycetes</taxon>
        <taxon>Helotiales</taxon>
        <taxon>Sclerotiniaceae</taxon>
        <taxon>Monilinia</taxon>
    </lineage>
</organism>
<accession>A0A8A3PC37</accession>
<name>A0A8A3PC37_9HELO</name>
<evidence type="ECO:0000313" key="2">
    <source>
        <dbReference type="EMBL" id="QSZ32661.1"/>
    </source>
</evidence>
<protein>
    <submittedName>
        <fullName evidence="2">Uncharacterized protein</fullName>
    </submittedName>
</protein>
<dbReference type="EMBL" id="CP063407">
    <property type="protein sequence ID" value="QSZ32661.1"/>
    <property type="molecule type" value="Genomic_DNA"/>
</dbReference>
<keyword evidence="3" id="KW-1185">Reference proteome</keyword>
<dbReference type="AlphaFoldDB" id="A0A8A3PC37"/>
<evidence type="ECO:0000313" key="3">
    <source>
        <dbReference type="Proteomes" id="UP000672032"/>
    </source>
</evidence>
<dbReference type="Proteomes" id="UP000672032">
    <property type="component" value="Chromosome 3"/>
</dbReference>
<sequence length="398" mass="44973">MSSRISFTPVEIQVVYGECEHVFVKTQVIPIQVFGSETTEKRKSTSSRSSRRSSWRSFLCSAAEQVELSDNEADKGDLDFSCKGIPLVDNIPGLCQGCQDRQARLNAQQQEREREIIRCQIAQEQDEERRRQRLAYRHMEDRRTKFRCNKCIMEGHDPVDRSANEGFCCEFGRSFWHASPECSLPPAPQRGSSRKGTSFSVQVPPGGLKHMTIGTAAARQAATQAANSYGWEQSQPEECNRIPPELVSQFISVPGNHLSSLPRPPVPSYLDGGIDINRWDNQVRTNHGTYPAPNKPLPLPPQKMAIKTRALPRHAPVRYESWKEAPASRRDSEVSKVSSMTSPRDSMGDASPVSPISSRWPSNAHRPKTRERAAKVEREMSRLEVEVDNELECWQQQM</sequence>
<gene>
    <name evidence="2" type="ORF">DSL72_002240</name>
</gene>